<dbReference type="AlphaFoldDB" id="A0A4C1XMH7"/>
<name>A0A4C1XMH7_EUMVA</name>
<feature type="region of interest" description="Disordered" evidence="1">
    <location>
        <begin position="109"/>
        <end position="129"/>
    </location>
</feature>
<accession>A0A4C1XMH7</accession>
<comment type="caution">
    <text evidence="2">The sequence shown here is derived from an EMBL/GenBank/DDBJ whole genome shotgun (WGS) entry which is preliminary data.</text>
</comment>
<proteinExistence type="predicted"/>
<gene>
    <name evidence="2" type="ORF">EVAR_88255_1</name>
</gene>
<dbReference type="EMBL" id="BGZK01000894">
    <property type="protein sequence ID" value="GBP64303.1"/>
    <property type="molecule type" value="Genomic_DNA"/>
</dbReference>
<evidence type="ECO:0000313" key="2">
    <source>
        <dbReference type="EMBL" id="GBP64303.1"/>
    </source>
</evidence>
<sequence>MLVIDSGIGIAPRPETPITVMVEREYTRIKEVHSVFCGRMRGRKFVLNKNDFFTSAQSLTMFIQNIYHPKSTSLGFDVSFVVSFVGHPWPLVSGRRCGTEDLLLRHARASSRRRYDPDGSNGDDPLSGVQSVEFPELAGDLEVSVDSPSSSLTVTAGSGRHVETRTCGGRRPGRGAGDGNADKYLNISRAYRAGPGALRTIPLSATAGHALRHPAGFAGLRR</sequence>
<dbReference type="Proteomes" id="UP000299102">
    <property type="component" value="Unassembled WGS sequence"/>
</dbReference>
<keyword evidence="3" id="KW-1185">Reference proteome</keyword>
<evidence type="ECO:0000256" key="1">
    <source>
        <dbReference type="SAM" id="MobiDB-lite"/>
    </source>
</evidence>
<protein>
    <submittedName>
        <fullName evidence="2">Uncharacterized protein</fullName>
    </submittedName>
</protein>
<evidence type="ECO:0000313" key="3">
    <source>
        <dbReference type="Proteomes" id="UP000299102"/>
    </source>
</evidence>
<organism evidence="2 3">
    <name type="scientific">Eumeta variegata</name>
    <name type="common">Bagworm moth</name>
    <name type="synonym">Eumeta japonica</name>
    <dbReference type="NCBI Taxonomy" id="151549"/>
    <lineage>
        <taxon>Eukaryota</taxon>
        <taxon>Metazoa</taxon>
        <taxon>Ecdysozoa</taxon>
        <taxon>Arthropoda</taxon>
        <taxon>Hexapoda</taxon>
        <taxon>Insecta</taxon>
        <taxon>Pterygota</taxon>
        <taxon>Neoptera</taxon>
        <taxon>Endopterygota</taxon>
        <taxon>Lepidoptera</taxon>
        <taxon>Glossata</taxon>
        <taxon>Ditrysia</taxon>
        <taxon>Tineoidea</taxon>
        <taxon>Psychidae</taxon>
        <taxon>Oiketicinae</taxon>
        <taxon>Eumeta</taxon>
    </lineage>
</organism>
<reference evidence="2 3" key="1">
    <citation type="journal article" date="2019" name="Commun. Biol.">
        <title>The bagworm genome reveals a unique fibroin gene that provides high tensile strength.</title>
        <authorList>
            <person name="Kono N."/>
            <person name="Nakamura H."/>
            <person name="Ohtoshi R."/>
            <person name="Tomita M."/>
            <person name="Numata K."/>
            <person name="Arakawa K."/>
        </authorList>
    </citation>
    <scope>NUCLEOTIDE SEQUENCE [LARGE SCALE GENOMIC DNA]</scope>
</reference>
<feature type="region of interest" description="Disordered" evidence="1">
    <location>
        <begin position="148"/>
        <end position="181"/>
    </location>
</feature>